<accession>A0AAF3FCN4</accession>
<dbReference type="WBParaSite" id="MBELARI_LOCUS3661">
    <property type="protein sequence ID" value="MBELARI_LOCUS3661"/>
    <property type="gene ID" value="MBELARI_LOCUS3661"/>
</dbReference>
<keyword evidence="1" id="KW-1133">Transmembrane helix</keyword>
<sequence>MKAMFQRKFMQIIPYRILFAIGCLDMLSIVLNSILPGYWLITAQSFCESPLLNLYIGSFTFPSWAAYVGLNVSLSINRLIDFTWPSWEMKLFGGKRIVLWTGLPTLYGLFLYFFLPPMLYYPGTGGYYFGIEPGKIETPLYYSISDASVATIMLLLNLLMIRAMYRRNAAMMTKLQRVIMIQCLGMSVTVLLCAWLYVLMQIVPMPQFMVTGANLFWILSNGSMMIFYLFVNKAMRKEVQKILRKHCLLKVKPKPVYGCECK</sequence>
<dbReference type="InterPro" id="IPR019425">
    <property type="entry name" value="7TM_GPCR_serpentine_rcpt_Srt"/>
</dbReference>
<feature type="transmembrane region" description="Helical" evidence="1">
    <location>
        <begin position="140"/>
        <end position="159"/>
    </location>
</feature>
<feature type="transmembrane region" description="Helical" evidence="1">
    <location>
        <begin position="12"/>
        <end position="35"/>
    </location>
</feature>
<keyword evidence="2" id="KW-1185">Reference proteome</keyword>
<organism evidence="2 3">
    <name type="scientific">Mesorhabditis belari</name>
    <dbReference type="NCBI Taxonomy" id="2138241"/>
    <lineage>
        <taxon>Eukaryota</taxon>
        <taxon>Metazoa</taxon>
        <taxon>Ecdysozoa</taxon>
        <taxon>Nematoda</taxon>
        <taxon>Chromadorea</taxon>
        <taxon>Rhabditida</taxon>
        <taxon>Rhabditina</taxon>
        <taxon>Rhabditomorpha</taxon>
        <taxon>Rhabditoidea</taxon>
        <taxon>Rhabditidae</taxon>
        <taxon>Mesorhabditinae</taxon>
        <taxon>Mesorhabditis</taxon>
    </lineage>
</organism>
<feature type="transmembrane region" description="Helical" evidence="1">
    <location>
        <begin position="179"/>
        <end position="200"/>
    </location>
</feature>
<proteinExistence type="predicted"/>
<dbReference type="Pfam" id="PF10321">
    <property type="entry name" value="7TM_GPCR_Srt"/>
    <property type="match status" value="1"/>
</dbReference>
<dbReference type="PANTHER" id="PTHR23021">
    <property type="entry name" value="SERPENTINE RECEPTOR, CLASS T"/>
    <property type="match status" value="1"/>
</dbReference>
<evidence type="ECO:0008006" key="4">
    <source>
        <dbReference type="Google" id="ProtNLM"/>
    </source>
</evidence>
<dbReference type="Gene3D" id="1.20.1070.10">
    <property type="entry name" value="Rhodopsin 7-helix transmembrane proteins"/>
    <property type="match status" value="1"/>
</dbReference>
<dbReference type="Proteomes" id="UP000887575">
    <property type="component" value="Unassembled WGS sequence"/>
</dbReference>
<feature type="transmembrane region" description="Helical" evidence="1">
    <location>
        <begin position="212"/>
        <end position="231"/>
    </location>
</feature>
<feature type="transmembrane region" description="Helical" evidence="1">
    <location>
        <begin position="97"/>
        <end position="120"/>
    </location>
</feature>
<keyword evidence="1" id="KW-0812">Transmembrane</keyword>
<name>A0AAF3FCN4_9BILA</name>
<evidence type="ECO:0000313" key="3">
    <source>
        <dbReference type="WBParaSite" id="MBELARI_LOCUS3661"/>
    </source>
</evidence>
<keyword evidence="1" id="KW-0472">Membrane</keyword>
<reference evidence="3" key="1">
    <citation type="submission" date="2024-02" db="UniProtKB">
        <authorList>
            <consortium name="WormBaseParasite"/>
        </authorList>
    </citation>
    <scope>IDENTIFICATION</scope>
</reference>
<feature type="transmembrane region" description="Helical" evidence="1">
    <location>
        <begin position="55"/>
        <end position="76"/>
    </location>
</feature>
<dbReference type="SUPFAM" id="SSF81321">
    <property type="entry name" value="Family A G protein-coupled receptor-like"/>
    <property type="match status" value="1"/>
</dbReference>
<evidence type="ECO:0000313" key="2">
    <source>
        <dbReference type="Proteomes" id="UP000887575"/>
    </source>
</evidence>
<evidence type="ECO:0000256" key="1">
    <source>
        <dbReference type="SAM" id="Phobius"/>
    </source>
</evidence>
<protein>
    <recommendedName>
        <fullName evidence="4">7TM GPCR serpentine receptor class x (Srx) domain-containing protein</fullName>
    </recommendedName>
</protein>
<dbReference type="AlphaFoldDB" id="A0AAF3FCN4"/>